<dbReference type="EMBL" id="GGFL01014902">
    <property type="protein sequence ID" value="MBW79080.1"/>
    <property type="molecule type" value="Transcribed_RNA"/>
</dbReference>
<evidence type="ECO:0000313" key="2">
    <source>
        <dbReference type="EMBL" id="MBW79080.1"/>
    </source>
</evidence>
<keyword evidence="1" id="KW-0812">Transmembrane</keyword>
<keyword evidence="1" id="KW-0472">Membrane</keyword>
<accession>A0A2M4DND8</accession>
<sequence>MPLLFTRIITVILTLSFSLFFCTDGVLLPLVLQQFVVARNLFLDLSENGNAFSSTALMVCAPHRGSKESVKSDGTISIHFDASFRPLLRAPECSVQLVQTNGGGQPQPSEDIFEIAKPISYKWKTKRVSTMAAN</sequence>
<protein>
    <submittedName>
        <fullName evidence="2">Putative secreted protein</fullName>
    </submittedName>
</protein>
<keyword evidence="1" id="KW-1133">Transmembrane helix</keyword>
<dbReference type="AlphaFoldDB" id="A0A2M4DND8"/>
<proteinExistence type="predicted"/>
<evidence type="ECO:0000256" key="1">
    <source>
        <dbReference type="SAM" id="Phobius"/>
    </source>
</evidence>
<organism evidence="2">
    <name type="scientific">Anopheles darlingi</name>
    <name type="common">Mosquito</name>
    <dbReference type="NCBI Taxonomy" id="43151"/>
    <lineage>
        <taxon>Eukaryota</taxon>
        <taxon>Metazoa</taxon>
        <taxon>Ecdysozoa</taxon>
        <taxon>Arthropoda</taxon>
        <taxon>Hexapoda</taxon>
        <taxon>Insecta</taxon>
        <taxon>Pterygota</taxon>
        <taxon>Neoptera</taxon>
        <taxon>Endopterygota</taxon>
        <taxon>Diptera</taxon>
        <taxon>Nematocera</taxon>
        <taxon>Culicoidea</taxon>
        <taxon>Culicidae</taxon>
        <taxon>Anophelinae</taxon>
        <taxon>Anopheles</taxon>
    </lineage>
</organism>
<name>A0A2M4DND8_ANODA</name>
<feature type="transmembrane region" description="Helical" evidence="1">
    <location>
        <begin position="6"/>
        <end position="32"/>
    </location>
</feature>
<reference evidence="2" key="1">
    <citation type="submission" date="2018-01" db="EMBL/GenBank/DDBJ databases">
        <title>An insight into the sialome of Amazonian anophelines.</title>
        <authorList>
            <person name="Ribeiro J.M."/>
            <person name="Scarpassa V."/>
            <person name="Calvo E."/>
        </authorList>
    </citation>
    <scope>NUCLEOTIDE SEQUENCE</scope>
</reference>